<dbReference type="InterPro" id="IPR020839">
    <property type="entry name" value="SCD"/>
</dbReference>
<feature type="region of interest" description="Disordered" evidence="1">
    <location>
        <begin position="970"/>
        <end position="1035"/>
    </location>
</feature>
<evidence type="ECO:0000313" key="3">
    <source>
        <dbReference type="EMBL" id="EGG21177.1"/>
    </source>
</evidence>
<feature type="region of interest" description="Disordered" evidence="1">
    <location>
        <begin position="1"/>
        <end position="179"/>
    </location>
</feature>
<dbReference type="GeneID" id="14874176"/>
<evidence type="ECO:0000259" key="2">
    <source>
        <dbReference type="PROSITE" id="PS51425"/>
    </source>
</evidence>
<feature type="compositionally biased region" description="Acidic residues" evidence="1">
    <location>
        <begin position="999"/>
        <end position="1028"/>
    </location>
</feature>
<dbReference type="GO" id="GO:0000785">
    <property type="term" value="C:chromatin"/>
    <property type="evidence" value="ECO:0007669"/>
    <property type="project" value="TreeGrafter"/>
</dbReference>
<reference evidence="4" key="1">
    <citation type="journal article" date="2011" name="Genome Res.">
        <title>Phylogeny-wide analysis of social amoeba genomes highlights ancient origins for complex intercellular communication.</title>
        <authorList>
            <person name="Heidel A.J."/>
            <person name="Lawal H.M."/>
            <person name="Felder M."/>
            <person name="Schilde C."/>
            <person name="Helps N.R."/>
            <person name="Tunggal B."/>
            <person name="Rivero F."/>
            <person name="John U."/>
            <person name="Schleicher M."/>
            <person name="Eichinger L."/>
            <person name="Platzer M."/>
            <person name="Noegel A.A."/>
            <person name="Schaap P."/>
            <person name="Gloeckner G."/>
        </authorList>
    </citation>
    <scope>NUCLEOTIDE SEQUENCE [LARGE SCALE GENOMIC DNA]</scope>
    <source>
        <strain evidence="4">SH3</strain>
    </source>
</reference>
<feature type="region of interest" description="Disordered" evidence="1">
    <location>
        <begin position="1138"/>
        <end position="1185"/>
    </location>
</feature>
<dbReference type="Pfam" id="PF24571">
    <property type="entry name" value="HEAT_SCC3-SA"/>
    <property type="match status" value="1"/>
</dbReference>
<feature type="compositionally biased region" description="Acidic residues" evidence="1">
    <location>
        <begin position="85"/>
        <end position="112"/>
    </location>
</feature>
<dbReference type="InterPro" id="IPR016024">
    <property type="entry name" value="ARM-type_fold"/>
</dbReference>
<feature type="region of interest" description="Disordered" evidence="1">
    <location>
        <begin position="1302"/>
        <end position="1412"/>
    </location>
</feature>
<dbReference type="InterPro" id="IPR056396">
    <property type="entry name" value="HEAT_SCC3-SA"/>
</dbReference>
<feature type="compositionally biased region" description="Polar residues" evidence="1">
    <location>
        <begin position="37"/>
        <end position="63"/>
    </location>
</feature>
<dbReference type="GO" id="GO:0003682">
    <property type="term" value="F:chromatin binding"/>
    <property type="evidence" value="ECO:0007669"/>
    <property type="project" value="TreeGrafter"/>
</dbReference>
<gene>
    <name evidence="3" type="ORF">DFA_01052</name>
</gene>
<evidence type="ECO:0000256" key="1">
    <source>
        <dbReference type="SAM" id="MobiDB-lite"/>
    </source>
</evidence>
<name>F4PQL0_CACFS</name>
<proteinExistence type="predicted"/>
<feature type="domain" description="SCD" evidence="2">
    <location>
        <begin position="388"/>
        <end position="485"/>
    </location>
</feature>
<dbReference type="PANTHER" id="PTHR11199">
    <property type="entry name" value="STROMAL ANTIGEN"/>
    <property type="match status" value="1"/>
</dbReference>
<dbReference type="EMBL" id="GL883010">
    <property type="protein sequence ID" value="EGG21177.1"/>
    <property type="molecule type" value="Genomic_DNA"/>
</dbReference>
<dbReference type="InterPro" id="IPR039662">
    <property type="entry name" value="Cohesin_Scc3/SA"/>
</dbReference>
<dbReference type="SUPFAM" id="SSF48371">
    <property type="entry name" value="ARM repeat"/>
    <property type="match status" value="1"/>
</dbReference>
<evidence type="ECO:0000313" key="4">
    <source>
        <dbReference type="Proteomes" id="UP000007797"/>
    </source>
</evidence>
<dbReference type="PROSITE" id="PS51425">
    <property type="entry name" value="SCD"/>
    <property type="match status" value="1"/>
</dbReference>
<organism evidence="3 4">
    <name type="scientific">Cavenderia fasciculata</name>
    <name type="common">Slime mold</name>
    <name type="synonym">Dictyostelium fasciculatum</name>
    <dbReference type="NCBI Taxonomy" id="261658"/>
    <lineage>
        <taxon>Eukaryota</taxon>
        <taxon>Amoebozoa</taxon>
        <taxon>Evosea</taxon>
        <taxon>Eumycetozoa</taxon>
        <taxon>Dictyostelia</taxon>
        <taxon>Acytosteliales</taxon>
        <taxon>Cavenderiaceae</taxon>
        <taxon>Cavenderia</taxon>
    </lineage>
</organism>
<dbReference type="KEGG" id="dfa:DFA_01052"/>
<feature type="compositionally biased region" description="Acidic residues" evidence="1">
    <location>
        <begin position="1370"/>
        <end position="1380"/>
    </location>
</feature>
<dbReference type="OMA" id="FVLDCYV"/>
<feature type="compositionally biased region" description="Acidic residues" evidence="1">
    <location>
        <begin position="1164"/>
        <end position="1177"/>
    </location>
</feature>
<dbReference type="GO" id="GO:0008278">
    <property type="term" value="C:cohesin complex"/>
    <property type="evidence" value="ECO:0007669"/>
    <property type="project" value="TreeGrafter"/>
</dbReference>
<feature type="compositionally biased region" description="Basic residues" evidence="1">
    <location>
        <begin position="985"/>
        <end position="995"/>
    </location>
</feature>
<feature type="compositionally biased region" description="Low complexity" evidence="1">
    <location>
        <begin position="137"/>
        <end position="171"/>
    </location>
</feature>
<dbReference type="Gene3D" id="1.25.10.10">
    <property type="entry name" value="Leucine-rich Repeat Variant"/>
    <property type="match status" value="1"/>
</dbReference>
<dbReference type="Pfam" id="PF08514">
    <property type="entry name" value="STAG"/>
    <property type="match status" value="1"/>
</dbReference>
<sequence>MVTKKKVVSEDQQDDDNNNNNINSSSGTPAPPADIDASQQQATPSKRNKKQSTPDVAPSTTASRPKRRTIVLRKQQPSPPSSSDSEQEQQDSDVSAAEEEEIEEEEEEDYSPEEDKKKKKRGRGRPPSSTPTKKKAAATAKTTKTTKTTTTTAKQTPKKQQQQQPTTPAKSPSKRKKNFNKHQGYSIIASLCKPKSNLTKIVEQWIKDWESDAEKSIFYLVNLIVEAGGGEASITHEEFSEKSFDDAAKDYNDAVEDSSTFPIGGKKAKGLHNLFIEFFRAIYAKCQTSIFFEHEAYLLNMVIPWTNKLGMFKVRGVRYASTLAAIQLANTLIKLWAQIKQDLTLTRQRLAKENKESESFEQYKKNEQLYQSKKKVVEQHLNTLIPLIKTRISDNYPETRSMCISSVTEWAKSMPIQTLSQFALVKHNDKPPTGKPILQDLGYALNDSSFEVRLTTINALNELYGNENAEMEEFTSKFKERVIEMATSDKNVEVCIQAINLVSTMYEKGVLEQEELDAVCQNYTVDNAQLSSATGALIYKTVLKKSEDKLTTNKKKDVRYPVREEELNAIIEFLSTKSKAPEIPYYLVSAMWGQAEKIFTDWPFFVNFLSDLDEKDISDKQLNCIAKIINASVKISCGANIKLFHTDKDQQKDDQEEEIEEDVYEKPKKDVTDNFLPIIPDLLGKYKTNYEFCENIIEMTQYFKLDKFEDMRQQTKYEELIVSLKDIYMLAPQQSLLETTAFSLQSLSNVPTQLKTIFRLEVQAIFNSLAQSVQKLEQDFGEQNPDRQELDSGERQSILYSLILQLERLFYIGRWIKIDGVDIHLVMLPLMEGVVGQPIRNNPESRERIIVLSTQILSQYIMWLMTEVSASINRENPLIDELNEDIVFIFYQFIHRMNNILNSDSISFNLRHFTFKTMIEVLILFNPNLRSTPLHLYSFHIPESSRLLELNLKILFKTLNTKIIDEISKRLSPSESNSRKSTTTPKKKNQKKKKTTTSEGEESEEVSEADNEESENSGNEEEPEESEPEEVKTLPIPFHITKDPCGLLDKEGEEQMLELIVSSIQAIQCGLLHSNNVGDIIKQVALSPGPESIATITEYLSVLRGRIKRMLLESELVFSCLKNFYLVCIENCNQEMDDEQPQQQDDSKKSKTPKKGKKTTKGSDEEDEIENESDEEEGTKKKTKPPKLTTKQYMFDRLKEFLGWLCTQFIRKNSLGSVFVKSMEYFFGTESNNHEDPENPEFLRVVSYIIPKLTPDEAQEILKKKKKKEFEYDEENPLFISLNNIFKMVELIADSDKNDKKKLKFQKRKKEQEEEEDSDSDEEMDGDQLIKNLVSIEPIAKLASPSPKKKQKPSTPSKKQQPKKKKKEQQEEEEEQEEEEQGNKKKKKKSKSSPDTEEHDGVEEEEQDVMEE</sequence>
<dbReference type="InterPro" id="IPR013721">
    <property type="entry name" value="STAG"/>
</dbReference>
<dbReference type="GO" id="GO:0007062">
    <property type="term" value="P:sister chromatid cohesion"/>
    <property type="evidence" value="ECO:0007669"/>
    <property type="project" value="UniProtKB-ARBA"/>
</dbReference>
<protein>
    <submittedName>
        <fullName evidence="3">STAG domain-containing protein</fullName>
    </submittedName>
</protein>
<accession>F4PQL0</accession>
<feature type="compositionally biased region" description="Acidic residues" evidence="1">
    <location>
        <begin position="1313"/>
        <end position="1326"/>
    </location>
</feature>
<dbReference type="InterPro" id="IPR011989">
    <property type="entry name" value="ARM-like"/>
</dbReference>
<keyword evidence="4" id="KW-1185">Reference proteome</keyword>
<dbReference type="STRING" id="1054147.F4PQL0"/>
<dbReference type="RefSeq" id="XP_004359027.1">
    <property type="nucleotide sequence ID" value="XM_004358970.1"/>
</dbReference>
<dbReference type="GO" id="GO:0005634">
    <property type="term" value="C:nucleus"/>
    <property type="evidence" value="ECO:0007669"/>
    <property type="project" value="TreeGrafter"/>
</dbReference>
<dbReference type="OrthoDB" id="19756at2759"/>
<dbReference type="PANTHER" id="PTHR11199:SF0">
    <property type="entry name" value="LD34181P-RELATED"/>
    <property type="match status" value="1"/>
</dbReference>
<dbReference type="Proteomes" id="UP000007797">
    <property type="component" value="Unassembled WGS sequence"/>
</dbReference>
<feature type="compositionally biased region" description="Acidic residues" evidence="1">
    <location>
        <begin position="1395"/>
        <end position="1412"/>
    </location>
</feature>
<feature type="compositionally biased region" description="Basic residues" evidence="1">
    <location>
        <begin position="1150"/>
        <end position="1160"/>
    </location>
</feature>